<dbReference type="AlphaFoldDB" id="A0A5B2T9C0"/>
<gene>
    <name evidence="7" type="primary">sulP</name>
    <name evidence="7" type="ORF">F0Q34_21245</name>
</gene>
<dbReference type="EMBL" id="VUKA01000047">
    <property type="protein sequence ID" value="KAA2211221.1"/>
    <property type="molecule type" value="Genomic_DNA"/>
</dbReference>
<dbReference type="GO" id="GO:0016020">
    <property type="term" value="C:membrane"/>
    <property type="evidence" value="ECO:0007669"/>
    <property type="project" value="UniProtKB-SubCell"/>
</dbReference>
<keyword evidence="3 5" id="KW-1133">Transmembrane helix</keyword>
<dbReference type="PANTHER" id="PTHR11814">
    <property type="entry name" value="SULFATE TRANSPORTER"/>
    <property type="match status" value="1"/>
</dbReference>
<feature type="transmembrane region" description="Helical" evidence="5">
    <location>
        <begin position="387"/>
        <end position="418"/>
    </location>
</feature>
<accession>A0A5B2T9C0</accession>
<feature type="transmembrane region" description="Helical" evidence="5">
    <location>
        <begin position="292"/>
        <end position="310"/>
    </location>
</feature>
<organism evidence="7 8">
    <name type="scientific">Teichococcus oryzae</name>
    <dbReference type="NCBI Taxonomy" id="1608942"/>
    <lineage>
        <taxon>Bacteria</taxon>
        <taxon>Pseudomonadati</taxon>
        <taxon>Pseudomonadota</taxon>
        <taxon>Alphaproteobacteria</taxon>
        <taxon>Acetobacterales</taxon>
        <taxon>Roseomonadaceae</taxon>
        <taxon>Roseomonas</taxon>
    </lineage>
</organism>
<dbReference type="OrthoDB" id="9769739at2"/>
<feature type="transmembrane region" description="Helical" evidence="5">
    <location>
        <begin position="179"/>
        <end position="199"/>
    </location>
</feature>
<feature type="transmembrane region" description="Helical" evidence="5">
    <location>
        <begin position="21"/>
        <end position="46"/>
    </location>
</feature>
<dbReference type="PROSITE" id="PS50801">
    <property type="entry name" value="STAS"/>
    <property type="match status" value="1"/>
</dbReference>
<reference evidence="7 8" key="1">
    <citation type="journal article" date="2015" name="Int. J. Syst. Evol. Microbiol.">
        <title>Roseomonas oryzae sp. nov., isolated from paddy rhizosphere soil.</title>
        <authorList>
            <person name="Ramaprasad E.V."/>
            <person name="Sasikala Ch."/>
            <person name="Ramana Ch.V."/>
        </authorList>
    </citation>
    <scope>NUCLEOTIDE SEQUENCE [LARGE SCALE GENOMIC DNA]</scope>
    <source>
        <strain evidence="7 8">KCTC 42542</strain>
    </source>
</reference>
<dbReference type="InterPro" id="IPR011547">
    <property type="entry name" value="SLC26A/SulP_dom"/>
</dbReference>
<dbReference type="Gene3D" id="3.30.750.24">
    <property type="entry name" value="STAS domain"/>
    <property type="match status" value="1"/>
</dbReference>
<evidence type="ECO:0000259" key="6">
    <source>
        <dbReference type="PROSITE" id="PS50801"/>
    </source>
</evidence>
<feature type="transmembrane region" description="Helical" evidence="5">
    <location>
        <begin position="137"/>
        <end position="159"/>
    </location>
</feature>
<dbReference type="InterPro" id="IPR002645">
    <property type="entry name" value="STAS_dom"/>
</dbReference>
<dbReference type="GO" id="GO:0055085">
    <property type="term" value="P:transmembrane transport"/>
    <property type="evidence" value="ECO:0007669"/>
    <property type="project" value="InterPro"/>
</dbReference>
<feature type="transmembrane region" description="Helical" evidence="5">
    <location>
        <begin position="358"/>
        <end position="375"/>
    </location>
</feature>
<proteinExistence type="predicted"/>
<keyword evidence="4 5" id="KW-0472">Membrane</keyword>
<name>A0A5B2T9C0_9PROT</name>
<dbReference type="Pfam" id="PF01740">
    <property type="entry name" value="STAS"/>
    <property type="match status" value="1"/>
</dbReference>
<dbReference type="Pfam" id="PF00916">
    <property type="entry name" value="Sulfate_transp"/>
    <property type="match status" value="1"/>
</dbReference>
<comment type="caution">
    <text evidence="7">The sequence shown here is derived from an EMBL/GenBank/DDBJ whole genome shotgun (WGS) entry which is preliminary data.</text>
</comment>
<evidence type="ECO:0000313" key="8">
    <source>
        <dbReference type="Proteomes" id="UP000322110"/>
    </source>
</evidence>
<evidence type="ECO:0000256" key="1">
    <source>
        <dbReference type="ARBA" id="ARBA00004141"/>
    </source>
</evidence>
<protein>
    <submittedName>
        <fullName evidence="7">Sulfate permease</fullName>
    </submittedName>
</protein>
<keyword evidence="2 5" id="KW-0812">Transmembrane</keyword>
<dbReference type="Proteomes" id="UP000322110">
    <property type="component" value="Unassembled WGS sequence"/>
</dbReference>
<sequence>MMARCSSLAKSQMITWLRAYQVSWLSGDLIAGITLAAYAVPVALAYATLARMPPQVGIYGYMLGGLGYALLGSSRHLAVGPTSAISLMIAAAVGAMAAGSPERYVAIASLTAFAVTVLCLIAWALRLSVLAKLISDSILVGFKAGAGITIAVTQLPALFGVPGGGANVIERLVATGSQLPGLSMPSLATGLAALALLAAGGHFLPGRPVALGVVVLSIMAARLLGLAEMGVAVTGEIPAGLPEFGPPSLRLIEVEDIFPLAAGVLLLAYIESVSAARGFAEKHGYTLNPRQEFLGIGAANFLVGLGHGYPVAGGLSQSAVAEKAGSRTPLTLLCASATLALAMLFLTGPLANLPKATLAAVVLTAVAGLIDIPALRRLWRISGVDFAAAVVALIGVLLLGILQGILLAAFTSVLIMLVRASRPHVAFLGRIPGTTHYSDAARHPENEPIPGVIAFRPEGSLLYVNVENVLEKVLAQLAAAPEKSIWLVVGDLSAAPHLDLAAATMLRKLYATLKAQGIRFALIGARGRVRDLLRRDGLASLIGGIDRAATLDAVIAPQKDGFAGACGMPNISSQEAGTGSKPPAG</sequence>
<dbReference type="NCBIfam" id="TIGR00815">
    <property type="entry name" value="sulP"/>
    <property type="match status" value="1"/>
</dbReference>
<dbReference type="CDD" id="cd07042">
    <property type="entry name" value="STAS_SulP_like_sulfate_transporter"/>
    <property type="match status" value="1"/>
</dbReference>
<feature type="transmembrane region" description="Helical" evidence="5">
    <location>
        <begin position="211"/>
        <end position="237"/>
    </location>
</feature>
<evidence type="ECO:0000256" key="4">
    <source>
        <dbReference type="ARBA" id="ARBA00023136"/>
    </source>
</evidence>
<evidence type="ECO:0000313" key="7">
    <source>
        <dbReference type="EMBL" id="KAA2211221.1"/>
    </source>
</evidence>
<dbReference type="SUPFAM" id="SSF52091">
    <property type="entry name" value="SpoIIaa-like"/>
    <property type="match status" value="1"/>
</dbReference>
<feature type="transmembrane region" description="Helical" evidence="5">
    <location>
        <begin position="52"/>
        <end position="71"/>
    </location>
</feature>
<feature type="transmembrane region" description="Helical" evidence="5">
    <location>
        <begin position="104"/>
        <end position="125"/>
    </location>
</feature>
<evidence type="ECO:0000256" key="5">
    <source>
        <dbReference type="SAM" id="Phobius"/>
    </source>
</evidence>
<feature type="transmembrane region" description="Helical" evidence="5">
    <location>
        <begin position="78"/>
        <end position="98"/>
    </location>
</feature>
<dbReference type="InterPro" id="IPR001902">
    <property type="entry name" value="SLC26A/SulP_fam"/>
</dbReference>
<keyword evidence="8" id="KW-1185">Reference proteome</keyword>
<evidence type="ECO:0000256" key="3">
    <source>
        <dbReference type="ARBA" id="ARBA00022989"/>
    </source>
</evidence>
<dbReference type="InterPro" id="IPR036513">
    <property type="entry name" value="STAS_dom_sf"/>
</dbReference>
<evidence type="ECO:0000256" key="2">
    <source>
        <dbReference type="ARBA" id="ARBA00022692"/>
    </source>
</evidence>
<comment type="subcellular location">
    <subcellularLocation>
        <location evidence="1">Membrane</location>
        <topology evidence="1">Multi-pass membrane protein</topology>
    </subcellularLocation>
</comment>
<feature type="transmembrane region" description="Helical" evidence="5">
    <location>
        <begin position="330"/>
        <end position="351"/>
    </location>
</feature>
<feature type="domain" description="STAS" evidence="6">
    <location>
        <begin position="442"/>
        <end position="558"/>
    </location>
</feature>